<feature type="region of interest" description="Disordered" evidence="6">
    <location>
        <begin position="551"/>
        <end position="571"/>
    </location>
</feature>
<keyword evidence="7" id="KW-0472">Membrane</keyword>
<dbReference type="GO" id="GO:0008270">
    <property type="term" value="F:zinc ion binding"/>
    <property type="evidence" value="ECO:0007669"/>
    <property type="project" value="InterPro"/>
</dbReference>
<dbReference type="SMART" id="SM00631">
    <property type="entry name" value="Zn_pept"/>
    <property type="match status" value="1"/>
</dbReference>
<reference evidence="10" key="1">
    <citation type="submission" date="2014-11" db="EMBL/GenBank/DDBJ databases">
        <authorList>
            <person name="Otto D Thomas"/>
            <person name="Naeem Raeece"/>
        </authorList>
    </citation>
    <scope>NUCLEOTIDE SEQUENCE</scope>
</reference>
<keyword evidence="3" id="KW-0479">Metal-binding</keyword>
<dbReference type="AlphaFoldDB" id="A0A0G4GYP3"/>
<evidence type="ECO:0000256" key="3">
    <source>
        <dbReference type="ARBA" id="ARBA00022723"/>
    </source>
</evidence>
<keyword evidence="7" id="KW-1133">Transmembrane helix</keyword>
<proteinExistence type="inferred from homology"/>
<dbReference type="Pfam" id="PF00246">
    <property type="entry name" value="Peptidase_M14"/>
    <property type="match status" value="1"/>
</dbReference>
<feature type="compositionally biased region" description="Gly residues" evidence="6">
    <location>
        <begin position="962"/>
        <end position="979"/>
    </location>
</feature>
<accession>A0A0G4GYP3</accession>
<evidence type="ECO:0000256" key="5">
    <source>
        <dbReference type="PROSITE-ProRule" id="PRU01379"/>
    </source>
</evidence>
<dbReference type="InterPro" id="IPR000834">
    <property type="entry name" value="Peptidase_M14"/>
</dbReference>
<protein>
    <recommendedName>
        <fullName evidence="9">Peptidase M14 domain-containing protein</fullName>
    </recommendedName>
</protein>
<gene>
    <name evidence="10" type="ORF">Cvel_23942</name>
</gene>
<evidence type="ECO:0000256" key="2">
    <source>
        <dbReference type="ARBA" id="ARBA00005988"/>
    </source>
</evidence>
<comment type="caution">
    <text evidence="5">Lacks conserved residue(s) required for the propagation of feature annotation.</text>
</comment>
<dbReference type="GO" id="GO:0006508">
    <property type="term" value="P:proteolysis"/>
    <property type="evidence" value="ECO:0007669"/>
    <property type="project" value="InterPro"/>
</dbReference>
<dbReference type="PANTHER" id="PTHR11705">
    <property type="entry name" value="PROTEASE FAMILY M14 CARBOXYPEPTIDASE A,B"/>
    <property type="match status" value="1"/>
</dbReference>
<dbReference type="EMBL" id="CDMZ01001692">
    <property type="protein sequence ID" value="CEM36298.1"/>
    <property type="molecule type" value="Genomic_DNA"/>
</dbReference>
<organism evidence="10">
    <name type="scientific">Chromera velia CCMP2878</name>
    <dbReference type="NCBI Taxonomy" id="1169474"/>
    <lineage>
        <taxon>Eukaryota</taxon>
        <taxon>Sar</taxon>
        <taxon>Alveolata</taxon>
        <taxon>Colpodellida</taxon>
        <taxon>Chromeraceae</taxon>
        <taxon>Chromera</taxon>
    </lineage>
</organism>
<dbReference type="InterPro" id="IPR057246">
    <property type="entry name" value="CARBOXYPEPT_ZN_1"/>
</dbReference>
<feature type="region of interest" description="Disordered" evidence="6">
    <location>
        <begin position="953"/>
        <end position="989"/>
    </location>
</feature>
<dbReference type="Gene3D" id="3.40.630.10">
    <property type="entry name" value="Zn peptidases"/>
    <property type="match status" value="1"/>
</dbReference>
<comment type="similarity">
    <text evidence="2 5">Belongs to the peptidase M14 family.</text>
</comment>
<dbReference type="VEuPathDB" id="CryptoDB:Cvel_23942"/>
<feature type="compositionally biased region" description="Low complexity" evidence="6">
    <location>
        <begin position="980"/>
        <end position="989"/>
    </location>
</feature>
<sequence length="989" mass="105662">MVLRALLVVFGALWGAASDNYDLDKPYKALSYEAMLAGFEALEKKFPDLLQVEIAEEKYKTRGVKGFRDCGGGQECKTLIVRIGHKPSLTAFTPEVFLSGALHGNERLGPHTVAYLAEILCHKFGEDEHITWLMKNRVIWAMPMTNPYGFKHNVREEQCPQGGGGSHFGSCDMDPNRDFPYKQSGERCMRTITARAVNELYHDHLFQLAISFHGGVRSLSYEWGSYDHAVSCGPNCYKSKETPDQIAEVYIGEQIRDAAGKAFGRDWYPLGSMDELVYPVNGGMEDWSYAGSWEKAPETIGTCRPPTFGGKYAEYPASRTTYNQWEVRCLMYLAEMDNSKNPPESTYGNPRGIFSPSDKDGHISRNIRLTMKMIELLKPDVIFRAALPTSLHRDNGVEVQVKPAGCQKAEFLKLVALPGACATHREADFKTSSAIDLAALSEHDCFPYNSWEETANSAQSLVLQRSTLPPALATGEVCLAVLAQFDKHWGDQNHPDPLKRPQAHVTRARLDPEYRAENAGKIVQGRDVWVFPHSADEKTFGVDVRLLNPGEELVPSPAKEGGTSTSGGQAKDPVEIVDELRGPSATSGVTASAMLRVPLVTQAEGMGGSALLLVDGGSGLPVVGRGPRSGTSAVVVNVEARHNGDACYLSVKPANGSSNVPPGDYVIRVRDHTELHLSPSGEAPPTTSLIAGPAHKVAGVAEGSHGVLMEFSVEPTTGAPPGEELGHLKLPAATGYKLYGRTLTIERAPAVVGGKGAVGLGALARPSGVSGGSGGDALSCLWVGSGRPLFADFVEGFAEVSLGSAGVKVEGLVCEDDSGQAHVSTSESSCCPGLDIYSGQLFSQRFDQSKCNCKAGDTLSLSLGDARGDVKCVLGYQAAPLPKGKVKDHICGMMNAKRWDARFSSGKASSLSPGETWFLRLLVVAAAVVIFLPCVVLCCKISKGSSTRQRLRQGYTPSVGLQGPGGVDASGPPGGGGAPTGVHTAGIRV</sequence>
<dbReference type="PROSITE" id="PS52035">
    <property type="entry name" value="PEPTIDASE_M14"/>
    <property type="match status" value="1"/>
</dbReference>
<name>A0A0G4GYP3_9ALVE</name>
<keyword evidence="4" id="KW-0862">Zinc</keyword>
<evidence type="ECO:0000256" key="1">
    <source>
        <dbReference type="ARBA" id="ARBA00001947"/>
    </source>
</evidence>
<dbReference type="PhylomeDB" id="A0A0G4GYP3"/>
<evidence type="ECO:0000256" key="4">
    <source>
        <dbReference type="ARBA" id="ARBA00022833"/>
    </source>
</evidence>
<evidence type="ECO:0000256" key="6">
    <source>
        <dbReference type="SAM" id="MobiDB-lite"/>
    </source>
</evidence>
<feature type="signal peptide" evidence="8">
    <location>
        <begin position="1"/>
        <end position="18"/>
    </location>
</feature>
<evidence type="ECO:0000259" key="9">
    <source>
        <dbReference type="PROSITE" id="PS52035"/>
    </source>
</evidence>
<dbReference type="GO" id="GO:0005615">
    <property type="term" value="C:extracellular space"/>
    <property type="evidence" value="ECO:0007669"/>
    <property type="project" value="TreeGrafter"/>
</dbReference>
<feature type="chain" id="PRO_5005190840" description="Peptidase M14 domain-containing protein" evidence="8">
    <location>
        <begin position="19"/>
        <end position="989"/>
    </location>
</feature>
<evidence type="ECO:0000256" key="7">
    <source>
        <dbReference type="SAM" id="Phobius"/>
    </source>
</evidence>
<evidence type="ECO:0000313" key="10">
    <source>
        <dbReference type="EMBL" id="CEM36298.1"/>
    </source>
</evidence>
<feature type="domain" description="Peptidase M14" evidence="9">
    <location>
        <begin position="28"/>
        <end position="339"/>
    </location>
</feature>
<keyword evidence="8" id="KW-0732">Signal</keyword>
<dbReference type="GO" id="GO:0004181">
    <property type="term" value="F:metallocarboxypeptidase activity"/>
    <property type="evidence" value="ECO:0007669"/>
    <property type="project" value="InterPro"/>
</dbReference>
<dbReference type="SUPFAM" id="SSF53187">
    <property type="entry name" value="Zn-dependent exopeptidases"/>
    <property type="match status" value="1"/>
</dbReference>
<dbReference type="PROSITE" id="PS00132">
    <property type="entry name" value="CARBOXYPEPT_ZN_1"/>
    <property type="match status" value="1"/>
</dbReference>
<dbReference type="PANTHER" id="PTHR11705:SF138">
    <property type="entry name" value="PEPTIDASE M14 CARBOXYPEPTIDASE A DOMAIN-CONTAINING PROTEIN"/>
    <property type="match status" value="1"/>
</dbReference>
<feature type="transmembrane region" description="Helical" evidence="7">
    <location>
        <begin position="917"/>
        <end position="939"/>
    </location>
</feature>
<comment type="cofactor">
    <cofactor evidence="1">
        <name>Zn(2+)</name>
        <dbReference type="ChEBI" id="CHEBI:29105"/>
    </cofactor>
</comment>
<keyword evidence="7" id="KW-0812">Transmembrane</keyword>
<evidence type="ECO:0000256" key="8">
    <source>
        <dbReference type="SAM" id="SignalP"/>
    </source>
</evidence>